<dbReference type="PROSITE" id="PS50055">
    <property type="entry name" value="TYR_PHOSPHATASE_PTP"/>
    <property type="match status" value="1"/>
</dbReference>
<evidence type="ECO:0000313" key="4">
    <source>
        <dbReference type="Proteomes" id="UP000678393"/>
    </source>
</evidence>
<dbReference type="OrthoDB" id="6153587at2759"/>
<dbReference type="Pfam" id="PF00102">
    <property type="entry name" value="Y_phosphatase"/>
    <property type="match status" value="1"/>
</dbReference>
<dbReference type="InterPro" id="IPR003595">
    <property type="entry name" value="Tyr_Pase_cat"/>
</dbReference>
<reference evidence="3" key="1">
    <citation type="submission" date="2021-04" db="EMBL/GenBank/DDBJ databases">
        <authorList>
            <consortium name="Molecular Ecology Group"/>
        </authorList>
    </citation>
    <scope>NUCLEOTIDE SEQUENCE</scope>
</reference>
<comment type="caution">
    <text evidence="3">The sequence shown here is derived from an EMBL/GenBank/DDBJ whole genome shotgun (WGS) entry which is preliminary data.</text>
</comment>
<gene>
    <name evidence="3" type="ORF">CUNI_LOCUS12627</name>
</gene>
<protein>
    <submittedName>
        <fullName evidence="3">Uncharacterized protein</fullName>
    </submittedName>
</protein>
<accession>A0A8S3ZD33</accession>
<dbReference type="GO" id="GO:0004725">
    <property type="term" value="F:protein tyrosine phosphatase activity"/>
    <property type="evidence" value="ECO:0007669"/>
    <property type="project" value="InterPro"/>
</dbReference>
<dbReference type="PROSITE" id="PS50056">
    <property type="entry name" value="TYR_PHOSPHATASE_2"/>
    <property type="match status" value="1"/>
</dbReference>
<feature type="domain" description="Tyrosine specific protein phosphatases" evidence="2">
    <location>
        <begin position="71"/>
        <end position="145"/>
    </location>
</feature>
<dbReference type="SMART" id="SM00404">
    <property type="entry name" value="PTPc_motif"/>
    <property type="match status" value="1"/>
</dbReference>
<keyword evidence="4" id="KW-1185">Reference proteome</keyword>
<sequence>TIAEYLPLNEKENIDISMFKICTKSVQAAMFWREQEVSVTIDTEMMKKFSIVTTEHHLTHLTCTTTDLDTETLLTITQHIRSLQPAGSGRVLYMCRNGADYSGLVCVLSLLLDRMDNDHHLTVPLVVGAIKAIRPQVIPTLDQYRLLYKALPSVQRIIPRIQQLWCQQQHPVSLLGKK</sequence>
<evidence type="ECO:0000259" key="1">
    <source>
        <dbReference type="PROSITE" id="PS50055"/>
    </source>
</evidence>
<dbReference type="SUPFAM" id="SSF52799">
    <property type="entry name" value="(Phosphotyrosine protein) phosphatases II"/>
    <property type="match status" value="1"/>
</dbReference>
<dbReference type="Proteomes" id="UP000678393">
    <property type="component" value="Unassembled WGS sequence"/>
</dbReference>
<evidence type="ECO:0000259" key="2">
    <source>
        <dbReference type="PROSITE" id="PS50056"/>
    </source>
</evidence>
<feature type="non-terminal residue" evidence="3">
    <location>
        <position position="1"/>
    </location>
</feature>
<dbReference type="EMBL" id="CAJHNH020002558">
    <property type="protein sequence ID" value="CAG5127069.1"/>
    <property type="molecule type" value="Genomic_DNA"/>
</dbReference>
<dbReference type="InterPro" id="IPR000387">
    <property type="entry name" value="Tyr_Pase_dom"/>
</dbReference>
<organism evidence="3 4">
    <name type="scientific">Candidula unifasciata</name>
    <dbReference type="NCBI Taxonomy" id="100452"/>
    <lineage>
        <taxon>Eukaryota</taxon>
        <taxon>Metazoa</taxon>
        <taxon>Spiralia</taxon>
        <taxon>Lophotrochozoa</taxon>
        <taxon>Mollusca</taxon>
        <taxon>Gastropoda</taxon>
        <taxon>Heterobranchia</taxon>
        <taxon>Euthyneura</taxon>
        <taxon>Panpulmonata</taxon>
        <taxon>Eupulmonata</taxon>
        <taxon>Stylommatophora</taxon>
        <taxon>Helicina</taxon>
        <taxon>Helicoidea</taxon>
        <taxon>Geomitridae</taxon>
        <taxon>Candidula</taxon>
    </lineage>
</organism>
<dbReference type="InterPro" id="IPR029021">
    <property type="entry name" value="Prot-tyrosine_phosphatase-like"/>
</dbReference>
<dbReference type="Gene3D" id="3.90.190.10">
    <property type="entry name" value="Protein tyrosine phosphatase superfamily"/>
    <property type="match status" value="1"/>
</dbReference>
<proteinExistence type="predicted"/>
<feature type="domain" description="Tyrosine-protein phosphatase" evidence="1">
    <location>
        <begin position="1"/>
        <end position="154"/>
    </location>
</feature>
<dbReference type="InterPro" id="IPR000242">
    <property type="entry name" value="PTP_cat"/>
</dbReference>
<name>A0A8S3ZD33_9EUPU</name>
<evidence type="ECO:0000313" key="3">
    <source>
        <dbReference type="EMBL" id="CAG5127069.1"/>
    </source>
</evidence>
<dbReference type="AlphaFoldDB" id="A0A8S3ZD33"/>